<dbReference type="WBParaSite" id="MhA1_Contig58.frz3.gene14">
    <property type="protein sequence ID" value="MhA1_Contig58.frz3.gene14"/>
    <property type="gene ID" value="MhA1_Contig58.frz3.gene14"/>
</dbReference>
<dbReference type="AlphaFoldDB" id="A0A1I8BUX6"/>
<name>A0A1I8BUX6_MELHA</name>
<keyword evidence="1" id="KW-1185">Reference proteome</keyword>
<sequence length="215" mass="25251">MQSGSSSASASPNINEFSLVEISLMMRILDMTYRNVLKFNDNENDNIPIQEFLFKELKLKLNESNDFIKENITRKIRNVIEYYEKILKGYGNQLTICFNGLDKTDKIIFTFKRLVDYGKLMHRNVYENFLNRFGINISKNTEENKPEGNSLGKISEQENNQLDYIILTLSQKEKDIFIFYHLIAITRVLIIKFIRENGCFYVNLIAEAYKEKDLP</sequence>
<evidence type="ECO:0000313" key="1">
    <source>
        <dbReference type="Proteomes" id="UP000095281"/>
    </source>
</evidence>
<accession>A0A1I8BUX6</accession>
<organism evidence="1 2">
    <name type="scientific">Meloidogyne hapla</name>
    <name type="common">Root-knot nematode worm</name>
    <dbReference type="NCBI Taxonomy" id="6305"/>
    <lineage>
        <taxon>Eukaryota</taxon>
        <taxon>Metazoa</taxon>
        <taxon>Ecdysozoa</taxon>
        <taxon>Nematoda</taxon>
        <taxon>Chromadorea</taxon>
        <taxon>Rhabditida</taxon>
        <taxon>Tylenchina</taxon>
        <taxon>Tylenchomorpha</taxon>
        <taxon>Tylenchoidea</taxon>
        <taxon>Meloidogynidae</taxon>
        <taxon>Meloidogyninae</taxon>
        <taxon>Meloidogyne</taxon>
    </lineage>
</organism>
<proteinExistence type="predicted"/>
<dbReference type="Proteomes" id="UP000095281">
    <property type="component" value="Unplaced"/>
</dbReference>
<evidence type="ECO:0000313" key="2">
    <source>
        <dbReference type="WBParaSite" id="MhA1_Contig58.frz3.gene14"/>
    </source>
</evidence>
<protein>
    <submittedName>
        <fullName evidence="2">Uncharacterized protein</fullName>
    </submittedName>
</protein>
<reference evidence="2" key="1">
    <citation type="submission" date="2016-11" db="UniProtKB">
        <authorList>
            <consortium name="WormBaseParasite"/>
        </authorList>
    </citation>
    <scope>IDENTIFICATION</scope>
</reference>